<evidence type="ECO:0000256" key="1">
    <source>
        <dbReference type="ARBA" id="ARBA00004651"/>
    </source>
</evidence>
<dbReference type="PANTHER" id="PTHR23517:SF2">
    <property type="entry name" value="MULTIDRUG RESISTANCE PROTEIN MDTH"/>
    <property type="match status" value="1"/>
</dbReference>
<accession>A0ABX9LJD6</accession>
<feature type="transmembrane region" description="Helical" evidence="7">
    <location>
        <begin position="42"/>
        <end position="64"/>
    </location>
</feature>
<evidence type="ECO:0000313" key="10">
    <source>
        <dbReference type="Proteomes" id="UP000262538"/>
    </source>
</evidence>
<dbReference type="InterPro" id="IPR050171">
    <property type="entry name" value="MFS_Transporters"/>
</dbReference>
<feature type="transmembrane region" description="Helical" evidence="7">
    <location>
        <begin position="135"/>
        <end position="157"/>
    </location>
</feature>
<keyword evidence="3" id="KW-1003">Cell membrane</keyword>
<feature type="transmembrane region" description="Helical" evidence="7">
    <location>
        <begin position="76"/>
        <end position="95"/>
    </location>
</feature>
<evidence type="ECO:0000256" key="5">
    <source>
        <dbReference type="ARBA" id="ARBA00022989"/>
    </source>
</evidence>
<keyword evidence="5 7" id="KW-1133">Transmembrane helix</keyword>
<evidence type="ECO:0000256" key="2">
    <source>
        <dbReference type="ARBA" id="ARBA00022448"/>
    </source>
</evidence>
<dbReference type="PANTHER" id="PTHR23517">
    <property type="entry name" value="RESISTANCE PROTEIN MDTM, PUTATIVE-RELATED-RELATED"/>
    <property type="match status" value="1"/>
</dbReference>
<reference evidence="9 10" key="1">
    <citation type="submission" date="2018-08" db="EMBL/GenBank/DDBJ databases">
        <title>Microbispora. triticiradicis sp. nov., a novel actinomycete isolated from the root of wheat (Triticum aestivum L.)).</title>
        <authorList>
            <person name="Han C."/>
        </authorList>
    </citation>
    <scope>NUCLEOTIDE SEQUENCE [LARGE SCALE GENOMIC DNA]</scope>
    <source>
        <strain evidence="9 10">NEAU-HRDPA2-9</strain>
    </source>
</reference>
<keyword evidence="2" id="KW-0813">Transport</keyword>
<dbReference type="InterPro" id="IPR036259">
    <property type="entry name" value="MFS_trans_sf"/>
</dbReference>
<gene>
    <name evidence="9" type="ORF">DI270_015360</name>
</gene>
<keyword evidence="4 7" id="KW-0812">Transmembrane</keyword>
<feature type="transmembrane region" description="Helical" evidence="7">
    <location>
        <begin position="285"/>
        <end position="304"/>
    </location>
</feature>
<dbReference type="RefSeq" id="WP_111700574.1">
    <property type="nucleotide sequence ID" value="NZ_QFZU02000064.1"/>
</dbReference>
<protein>
    <submittedName>
        <fullName evidence="9">MFS transporter</fullName>
    </submittedName>
</protein>
<evidence type="ECO:0000313" key="9">
    <source>
        <dbReference type="EMBL" id="RGA04091.1"/>
    </source>
</evidence>
<feature type="transmembrane region" description="Helical" evidence="7">
    <location>
        <begin position="378"/>
        <end position="400"/>
    </location>
</feature>
<dbReference type="PROSITE" id="PS50850">
    <property type="entry name" value="MFS"/>
    <property type="match status" value="1"/>
</dbReference>
<feature type="transmembrane region" description="Helical" evidence="7">
    <location>
        <begin position="310"/>
        <end position="337"/>
    </location>
</feature>
<dbReference type="InterPro" id="IPR020846">
    <property type="entry name" value="MFS_dom"/>
</dbReference>
<evidence type="ECO:0000256" key="3">
    <source>
        <dbReference type="ARBA" id="ARBA00022475"/>
    </source>
</evidence>
<dbReference type="EMBL" id="QFZU02000064">
    <property type="protein sequence ID" value="RGA04091.1"/>
    <property type="molecule type" value="Genomic_DNA"/>
</dbReference>
<feature type="transmembrane region" description="Helical" evidence="7">
    <location>
        <begin position="101"/>
        <end position="123"/>
    </location>
</feature>
<keyword evidence="6 7" id="KW-0472">Membrane</keyword>
<comment type="subcellular location">
    <subcellularLocation>
        <location evidence="1">Cell membrane</location>
        <topology evidence="1">Multi-pass membrane protein</topology>
    </subcellularLocation>
</comment>
<proteinExistence type="predicted"/>
<sequence length="422" mass="42971">MDLMPRLPRSAWMTLVSHALSAVGTGMTMPFLIVYLHDVRGIAVGTAGLAAATVGVGALMTNLAGGMAIDRFGARAALIGGWSVAAAGTAFIAVVGAPWQAFAAAALAGVGGAVASPAQDALLARLAPRTRASAFAVRYAITNAGVTAGGLLAAVLVSGGRPASFFLLYCLDAGTYILAAVLVACIAVPPPAEPSRPRPAPRRRLGEGYREVAGDRLFRRIWVLTVLLVLAGYTPLISVFPVYVTESAGLGPHVVSIAFVANALTVALAQLAALRLLRGCRRTSMIITACGWWATASCLALATGRLGTGLTIAACVLAAVMVGIGETMLSPALLPMINDLAPEPLSGRYNAATSLAFTVGFTLGPALAGLMLQHGMGAHLITGSIVMSGLAAILAHRLALRLPASANRMTQAPPATPQVSAL</sequence>
<evidence type="ECO:0000256" key="7">
    <source>
        <dbReference type="SAM" id="Phobius"/>
    </source>
</evidence>
<dbReference type="Proteomes" id="UP000262538">
    <property type="component" value="Unassembled WGS sequence"/>
</dbReference>
<dbReference type="Gene3D" id="1.20.1250.20">
    <property type="entry name" value="MFS general substrate transporter like domains"/>
    <property type="match status" value="1"/>
</dbReference>
<dbReference type="InterPro" id="IPR011701">
    <property type="entry name" value="MFS"/>
</dbReference>
<evidence type="ECO:0000256" key="4">
    <source>
        <dbReference type="ARBA" id="ARBA00022692"/>
    </source>
</evidence>
<feature type="transmembrane region" description="Helical" evidence="7">
    <location>
        <begin position="12"/>
        <end position="36"/>
    </location>
</feature>
<dbReference type="PRINTS" id="PR01035">
    <property type="entry name" value="TCRTETA"/>
</dbReference>
<evidence type="ECO:0000259" key="8">
    <source>
        <dbReference type="PROSITE" id="PS50850"/>
    </source>
</evidence>
<name>A0ABX9LJD6_9ACTN</name>
<feature type="transmembrane region" description="Helical" evidence="7">
    <location>
        <begin position="221"/>
        <end position="244"/>
    </location>
</feature>
<comment type="caution">
    <text evidence="9">The sequence shown here is derived from an EMBL/GenBank/DDBJ whole genome shotgun (WGS) entry which is preliminary data.</text>
</comment>
<dbReference type="SUPFAM" id="SSF103473">
    <property type="entry name" value="MFS general substrate transporter"/>
    <property type="match status" value="1"/>
</dbReference>
<dbReference type="Pfam" id="PF07690">
    <property type="entry name" value="MFS_1"/>
    <property type="match status" value="1"/>
</dbReference>
<feature type="transmembrane region" description="Helical" evidence="7">
    <location>
        <begin position="250"/>
        <end position="273"/>
    </location>
</feature>
<organism evidence="9 10">
    <name type="scientific">Microbispora triticiradicis</name>
    <dbReference type="NCBI Taxonomy" id="2200763"/>
    <lineage>
        <taxon>Bacteria</taxon>
        <taxon>Bacillati</taxon>
        <taxon>Actinomycetota</taxon>
        <taxon>Actinomycetes</taxon>
        <taxon>Streptosporangiales</taxon>
        <taxon>Streptosporangiaceae</taxon>
        <taxon>Microbispora</taxon>
    </lineage>
</organism>
<keyword evidence="10" id="KW-1185">Reference proteome</keyword>
<feature type="domain" description="Major facilitator superfamily (MFS) profile" evidence="8">
    <location>
        <begin position="10"/>
        <end position="407"/>
    </location>
</feature>
<feature type="transmembrane region" description="Helical" evidence="7">
    <location>
        <begin position="163"/>
        <end position="188"/>
    </location>
</feature>
<evidence type="ECO:0000256" key="6">
    <source>
        <dbReference type="ARBA" id="ARBA00023136"/>
    </source>
</evidence>
<feature type="transmembrane region" description="Helical" evidence="7">
    <location>
        <begin position="349"/>
        <end position="372"/>
    </location>
</feature>
<dbReference type="InterPro" id="IPR001958">
    <property type="entry name" value="Tet-R_TetA/multi-R_MdtG-like"/>
</dbReference>